<evidence type="ECO:0000313" key="1">
    <source>
        <dbReference type="EMBL" id="JAH39339.1"/>
    </source>
</evidence>
<reference evidence="1" key="2">
    <citation type="journal article" date="2015" name="Fish Shellfish Immunol.">
        <title>Early steps in the European eel (Anguilla anguilla)-Vibrio vulnificus interaction in the gills: Role of the RtxA13 toxin.</title>
        <authorList>
            <person name="Callol A."/>
            <person name="Pajuelo D."/>
            <person name="Ebbesson L."/>
            <person name="Teles M."/>
            <person name="MacKenzie S."/>
            <person name="Amaro C."/>
        </authorList>
    </citation>
    <scope>NUCLEOTIDE SEQUENCE</scope>
</reference>
<accession>A0A0E9SDA1</accession>
<protein>
    <submittedName>
        <fullName evidence="1">Uncharacterized protein</fullName>
    </submittedName>
</protein>
<proteinExistence type="predicted"/>
<dbReference type="AlphaFoldDB" id="A0A0E9SDA1"/>
<sequence length="34" mass="3527">MATSAAIVIRVGHLLHIGCARESGSARLCYLSLG</sequence>
<organism evidence="1">
    <name type="scientific">Anguilla anguilla</name>
    <name type="common">European freshwater eel</name>
    <name type="synonym">Muraena anguilla</name>
    <dbReference type="NCBI Taxonomy" id="7936"/>
    <lineage>
        <taxon>Eukaryota</taxon>
        <taxon>Metazoa</taxon>
        <taxon>Chordata</taxon>
        <taxon>Craniata</taxon>
        <taxon>Vertebrata</taxon>
        <taxon>Euteleostomi</taxon>
        <taxon>Actinopterygii</taxon>
        <taxon>Neopterygii</taxon>
        <taxon>Teleostei</taxon>
        <taxon>Anguilliformes</taxon>
        <taxon>Anguillidae</taxon>
        <taxon>Anguilla</taxon>
    </lineage>
</organism>
<reference evidence="1" key="1">
    <citation type="submission" date="2014-11" db="EMBL/GenBank/DDBJ databases">
        <authorList>
            <person name="Amaro Gonzalez C."/>
        </authorList>
    </citation>
    <scope>NUCLEOTIDE SEQUENCE</scope>
</reference>
<name>A0A0E9SDA1_ANGAN</name>
<dbReference type="EMBL" id="GBXM01069238">
    <property type="protein sequence ID" value="JAH39339.1"/>
    <property type="molecule type" value="Transcribed_RNA"/>
</dbReference>